<organism evidence="1 2">
    <name type="scientific">Qipengyuania aurantiaca</name>
    <dbReference type="NCBI Taxonomy" id="2867233"/>
    <lineage>
        <taxon>Bacteria</taxon>
        <taxon>Pseudomonadati</taxon>
        <taxon>Pseudomonadota</taxon>
        <taxon>Alphaproteobacteria</taxon>
        <taxon>Sphingomonadales</taxon>
        <taxon>Erythrobacteraceae</taxon>
        <taxon>Qipengyuania</taxon>
    </lineage>
</organism>
<proteinExistence type="predicted"/>
<dbReference type="Proteomes" id="UP000824281">
    <property type="component" value="Chromosome"/>
</dbReference>
<gene>
    <name evidence="1" type="ORF">K3148_03960</name>
</gene>
<sequence>MSNTGDSREDTLAFLHAQVEATHHSQIRETILDAISEAERYDDPRPLATLRRTVMACEAILNGDAAKMSRQFNMFEGRFRKDRPALNSKAVEAYIKLRYQSDVSKGVTDSEWTGPRAETLRRGGPASRYLSAMRDSQKSGGIRRRSNRQRQLEEIISKLKREEDRYVLREELARGSLAIRRFSILRNSFAKANPAVDIDNLESYDVKHRQKSIASNSAHLIPAMISLKNRLQDNDQLRHFGLETDGKRLKTTSGQHVIPKEEYEILIELLDKAIER</sequence>
<accession>A0ABX8ZTT1</accession>
<evidence type="ECO:0000313" key="2">
    <source>
        <dbReference type="Proteomes" id="UP000824281"/>
    </source>
</evidence>
<keyword evidence="2" id="KW-1185">Reference proteome</keyword>
<reference evidence="1 2" key="1">
    <citation type="submission" date="2021-08" db="EMBL/GenBank/DDBJ databases">
        <title>Comparative Genomics Analysis of the Genus Qipengyuania Reveals Extensive Genetic Diversity and Metabolic Versatility, Including the Description of Fifteen Novel Species.</title>
        <authorList>
            <person name="Liu Y."/>
        </authorList>
    </citation>
    <scope>NUCLEOTIDE SEQUENCE [LARGE SCALE GENOMIC DNA]</scope>
    <source>
        <strain evidence="1 2">1NDH13</strain>
    </source>
</reference>
<dbReference type="RefSeq" id="WP_221426024.1">
    <property type="nucleotide sequence ID" value="NZ_CP081295.1"/>
</dbReference>
<dbReference type="EMBL" id="CP081295">
    <property type="protein sequence ID" value="QZD90558.1"/>
    <property type="molecule type" value="Genomic_DNA"/>
</dbReference>
<name>A0ABX8ZTT1_9SPHN</name>
<protein>
    <submittedName>
        <fullName evidence="1">Uncharacterized protein</fullName>
    </submittedName>
</protein>
<evidence type="ECO:0000313" key="1">
    <source>
        <dbReference type="EMBL" id="QZD90558.1"/>
    </source>
</evidence>